<reference evidence="1" key="1">
    <citation type="submission" date="2023-01" db="EMBL/GenBank/DDBJ databases">
        <title>Genome assembly of the deep-sea coral Lophelia pertusa.</title>
        <authorList>
            <person name="Herrera S."/>
            <person name="Cordes E."/>
        </authorList>
    </citation>
    <scope>NUCLEOTIDE SEQUENCE</scope>
    <source>
        <strain evidence="1">USNM1676648</strain>
        <tissue evidence="1">Polyp</tissue>
    </source>
</reference>
<proteinExistence type="predicted"/>
<dbReference type="Proteomes" id="UP001163046">
    <property type="component" value="Unassembled WGS sequence"/>
</dbReference>
<sequence>MLSTPGCFNHQQWLTKLAEGEQDEKILVSSEREGRSNFLGMFDGEEDIFL</sequence>
<organism evidence="1 2">
    <name type="scientific">Desmophyllum pertusum</name>
    <dbReference type="NCBI Taxonomy" id="174260"/>
    <lineage>
        <taxon>Eukaryota</taxon>
        <taxon>Metazoa</taxon>
        <taxon>Cnidaria</taxon>
        <taxon>Anthozoa</taxon>
        <taxon>Hexacorallia</taxon>
        <taxon>Scleractinia</taxon>
        <taxon>Caryophylliina</taxon>
        <taxon>Caryophylliidae</taxon>
        <taxon>Desmophyllum</taxon>
    </lineage>
</organism>
<dbReference type="EMBL" id="MU827307">
    <property type="protein sequence ID" value="KAJ7362143.1"/>
    <property type="molecule type" value="Genomic_DNA"/>
</dbReference>
<accession>A0A9W9YQG9</accession>
<dbReference type="AlphaFoldDB" id="A0A9W9YQG9"/>
<evidence type="ECO:0000313" key="2">
    <source>
        <dbReference type="Proteomes" id="UP001163046"/>
    </source>
</evidence>
<evidence type="ECO:0000313" key="1">
    <source>
        <dbReference type="EMBL" id="KAJ7362143.1"/>
    </source>
</evidence>
<protein>
    <submittedName>
        <fullName evidence="1">Uncharacterized protein</fullName>
    </submittedName>
</protein>
<keyword evidence="2" id="KW-1185">Reference proteome</keyword>
<comment type="caution">
    <text evidence="1">The sequence shown here is derived from an EMBL/GenBank/DDBJ whole genome shotgun (WGS) entry which is preliminary data.</text>
</comment>
<name>A0A9W9YQG9_9CNID</name>
<gene>
    <name evidence="1" type="ORF">OS493_013234</name>
</gene>